<evidence type="ECO:0000313" key="2">
    <source>
        <dbReference type="EMBL" id="GLK07591.1"/>
    </source>
</evidence>
<organism evidence="2 3">
    <name type="scientific">Streptosporangium carneum</name>
    <dbReference type="NCBI Taxonomy" id="47481"/>
    <lineage>
        <taxon>Bacteria</taxon>
        <taxon>Bacillati</taxon>
        <taxon>Actinomycetota</taxon>
        <taxon>Actinomycetes</taxon>
        <taxon>Streptosporangiales</taxon>
        <taxon>Streptosporangiaceae</taxon>
        <taxon>Streptosporangium</taxon>
    </lineage>
</organism>
<dbReference type="SUPFAM" id="SSF158745">
    <property type="entry name" value="LanC-like"/>
    <property type="match status" value="1"/>
</dbReference>
<dbReference type="PRINTS" id="PR01950">
    <property type="entry name" value="LANCSUPER"/>
</dbReference>
<gene>
    <name evidence="2" type="ORF">GCM10017600_09960</name>
</gene>
<feature type="binding site" evidence="1">
    <location>
        <position position="290"/>
    </location>
    <ligand>
        <name>Zn(2+)</name>
        <dbReference type="ChEBI" id="CHEBI:29105"/>
    </ligand>
</feature>
<feature type="binding site" evidence="1">
    <location>
        <position position="339"/>
    </location>
    <ligand>
        <name>Zn(2+)</name>
        <dbReference type="ChEBI" id="CHEBI:29105"/>
    </ligand>
</feature>
<dbReference type="AlphaFoldDB" id="A0A9W6HWG8"/>
<dbReference type="EMBL" id="BSEV01000001">
    <property type="protein sequence ID" value="GLK07591.1"/>
    <property type="molecule type" value="Genomic_DNA"/>
</dbReference>
<dbReference type="GO" id="GO:0031179">
    <property type="term" value="P:peptide modification"/>
    <property type="evidence" value="ECO:0007669"/>
    <property type="project" value="InterPro"/>
</dbReference>
<dbReference type="Proteomes" id="UP001143474">
    <property type="component" value="Unassembled WGS sequence"/>
</dbReference>
<keyword evidence="3" id="KW-1185">Reference proteome</keyword>
<dbReference type="GO" id="GO:0046872">
    <property type="term" value="F:metal ion binding"/>
    <property type="evidence" value="ECO:0007669"/>
    <property type="project" value="UniProtKB-KW"/>
</dbReference>
<dbReference type="Gene3D" id="1.50.10.20">
    <property type="match status" value="1"/>
</dbReference>
<dbReference type="InterPro" id="IPR007822">
    <property type="entry name" value="LANC-like"/>
</dbReference>
<dbReference type="Pfam" id="PF05147">
    <property type="entry name" value="LANC_like"/>
    <property type="match status" value="1"/>
</dbReference>
<dbReference type="PRINTS" id="PR01955">
    <property type="entry name" value="LANCFRANKIA"/>
</dbReference>
<accession>A0A9W6HWG8</accession>
<keyword evidence="1" id="KW-0479">Metal-binding</keyword>
<protein>
    <recommendedName>
        <fullName evidence="4">Lanthionine synthetase</fullName>
    </recommendedName>
</protein>
<feature type="binding site" evidence="1">
    <location>
        <position position="338"/>
    </location>
    <ligand>
        <name>Zn(2+)</name>
        <dbReference type="ChEBI" id="CHEBI:29105"/>
    </ligand>
</feature>
<name>A0A9W6HWG8_9ACTN</name>
<evidence type="ECO:0000256" key="1">
    <source>
        <dbReference type="PIRSR" id="PIRSR607822-1"/>
    </source>
</evidence>
<evidence type="ECO:0000313" key="3">
    <source>
        <dbReference type="Proteomes" id="UP001143474"/>
    </source>
</evidence>
<reference evidence="2" key="2">
    <citation type="submission" date="2023-01" db="EMBL/GenBank/DDBJ databases">
        <authorList>
            <person name="Sun Q."/>
            <person name="Evtushenko L."/>
        </authorList>
    </citation>
    <scope>NUCLEOTIDE SEQUENCE</scope>
    <source>
        <strain evidence="2">VKM Ac-2007</strain>
    </source>
</reference>
<comment type="caution">
    <text evidence="2">The sequence shown here is derived from an EMBL/GenBank/DDBJ whole genome shotgun (WGS) entry which is preliminary data.</text>
</comment>
<keyword evidence="1" id="KW-0862">Zinc</keyword>
<proteinExistence type="predicted"/>
<reference evidence="2" key="1">
    <citation type="journal article" date="2014" name="Int. J. Syst. Evol. Microbiol.">
        <title>Complete genome sequence of Corynebacterium casei LMG S-19264T (=DSM 44701T), isolated from a smear-ripened cheese.</title>
        <authorList>
            <consortium name="US DOE Joint Genome Institute (JGI-PGF)"/>
            <person name="Walter F."/>
            <person name="Albersmeier A."/>
            <person name="Kalinowski J."/>
            <person name="Ruckert C."/>
        </authorList>
    </citation>
    <scope>NUCLEOTIDE SEQUENCE</scope>
    <source>
        <strain evidence="2">VKM Ac-2007</strain>
    </source>
</reference>
<dbReference type="RefSeq" id="WP_271216118.1">
    <property type="nucleotide sequence ID" value="NZ_BAAAVD010000006.1"/>
</dbReference>
<dbReference type="SMART" id="SM01260">
    <property type="entry name" value="LANC_like"/>
    <property type="match status" value="1"/>
</dbReference>
<evidence type="ECO:0008006" key="4">
    <source>
        <dbReference type="Google" id="ProtNLM"/>
    </source>
</evidence>
<sequence>MTTRIVEAVADKLADPLKVAAIAARPGNELALPARTTPSWEPVGLSDAHPAVALLFAELGAADPAQRARAHAHLTAALAADAPPPTPSLYGGAVSLAFAAHAAARTSGGYTKLLSYLDQAVVGQVRHWADARRARLDAAEPIGDWGGYDVISGGAGFGRHLLARYESTGDDAVGDALRRTLDVLVRTALAPDVTVDGRRVPAWWVHHDMGHGAGGGHLNLGLAHGLGGPLGLLALAWRADVRVERHAEAMAAVVASLDAWRLEDAAGPYWPHSVTSDRAGDPRRVRDVWCYGAAGLGRALYLAGAALEEKDWQDTANAAIRGVLETSGEQPVFDFALCHGWAGLLQIAWRMSHDTGDPVYAAAADGFAARIREAFDPRAPFGFRYAHPAAAAETDRPGFLEGAAGIALALHCHATGEPPVTGWDAALLLN</sequence>